<proteinExistence type="predicted"/>
<keyword evidence="3" id="KW-1185">Reference proteome</keyword>
<dbReference type="RefSeq" id="WP_201365760.1">
    <property type="nucleotide sequence ID" value="NZ_BNJJ01000022.1"/>
</dbReference>
<organism evidence="1 3">
    <name type="scientific">Dictyobacter formicarum</name>
    <dbReference type="NCBI Taxonomy" id="2778368"/>
    <lineage>
        <taxon>Bacteria</taxon>
        <taxon>Bacillati</taxon>
        <taxon>Chloroflexota</taxon>
        <taxon>Ktedonobacteria</taxon>
        <taxon>Ktedonobacterales</taxon>
        <taxon>Dictyobacteraceae</taxon>
        <taxon>Dictyobacter</taxon>
    </lineage>
</organism>
<evidence type="ECO:0000313" key="1">
    <source>
        <dbReference type="EMBL" id="GHO88141.1"/>
    </source>
</evidence>
<dbReference type="Proteomes" id="UP000635565">
    <property type="component" value="Unassembled WGS sequence"/>
</dbReference>
<evidence type="ECO:0008006" key="4">
    <source>
        <dbReference type="Google" id="ProtNLM"/>
    </source>
</evidence>
<comment type="caution">
    <text evidence="1">The sequence shown here is derived from an EMBL/GenBank/DDBJ whole genome shotgun (WGS) entry which is preliminary data.</text>
</comment>
<dbReference type="EMBL" id="BNJJ01000022">
    <property type="protein sequence ID" value="GHO88261.1"/>
    <property type="molecule type" value="Genomic_DNA"/>
</dbReference>
<reference evidence="1 3" key="1">
    <citation type="journal article" date="2021" name="Int. J. Syst. Evol. Microbiol.">
        <title>Reticulibacter mediterranei gen. nov., sp. nov., within the new family Reticulibacteraceae fam. nov., and Ktedonospora formicarum gen. nov., sp. nov., Ktedonobacter robiniae sp. nov., Dictyobacter formicarum sp. nov. and Dictyobacter arantiisoli sp. nov., belonging to the class Ktedonobacteria.</title>
        <authorList>
            <person name="Yabe S."/>
            <person name="Zheng Y."/>
            <person name="Wang C.M."/>
            <person name="Sakai Y."/>
            <person name="Abe K."/>
            <person name="Yokota A."/>
            <person name="Donadio S."/>
            <person name="Cavaletti L."/>
            <person name="Monciardini P."/>
        </authorList>
    </citation>
    <scope>NUCLEOTIDE SEQUENCE [LARGE SCALE GENOMIC DNA]</scope>
    <source>
        <strain evidence="1 3">SOSP1-9</strain>
    </source>
</reference>
<dbReference type="EMBL" id="BNJJ01000022">
    <property type="protein sequence ID" value="GHO88141.1"/>
    <property type="molecule type" value="Genomic_DNA"/>
</dbReference>
<evidence type="ECO:0000313" key="3">
    <source>
        <dbReference type="Proteomes" id="UP000635565"/>
    </source>
</evidence>
<protein>
    <recommendedName>
        <fullName evidence="4">DNA-binding protein</fullName>
    </recommendedName>
</protein>
<gene>
    <name evidence="1" type="ORF">KSZ_61470</name>
    <name evidence="2" type="ORF">KSZ_62670</name>
</gene>
<accession>A0ABQ3VSN8</accession>
<sequence length="109" mass="12166">MGRTLEPVISDEVKAIRAKIEAGTCLTTKEKRVEVSRDEAAFILGALAGREIEPGYIKQLTRGEKPRLVPARPIGNTYLYRVESLLGVRFTKAHTPPHHQPREHSALPE</sequence>
<evidence type="ECO:0000313" key="2">
    <source>
        <dbReference type="EMBL" id="GHO88261.1"/>
    </source>
</evidence>
<name>A0ABQ3VSN8_9CHLR</name>